<evidence type="ECO:0000256" key="1">
    <source>
        <dbReference type="ARBA" id="ARBA00012528"/>
    </source>
</evidence>
<proteinExistence type="predicted"/>
<accession>A0AAN1WKM9</accession>
<protein>
    <recommendedName>
        <fullName evidence="1">diguanylate cyclase</fullName>
        <ecNumber evidence="1">2.7.7.65</ecNumber>
    </recommendedName>
</protein>
<dbReference type="KEGG" id="marq:MARGE09_P3613"/>
<dbReference type="Pfam" id="PF00990">
    <property type="entry name" value="GGDEF"/>
    <property type="match status" value="1"/>
</dbReference>
<dbReference type="CDD" id="cd01949">
    <property type="entry name" value="GGDEF"/>
    <property type="match status" value="1"/>
</dbReference>
<keyword evidence="6" id="KW-1185">Reference proteome</keyword>
<keyword evidence="3" id="KW-0175">Coiled coil</keyword>
<dbReference type="Proteomes" id="UP001320119">
    <property type="component" value="Chromosome"/>
</dbReference>
<dbReference type="Gene3D" id="3.30.70.270">
    <property type="match status" value="1"/>
</dbReference>
<comment type="catalytic activity">
    <reaction evidence="2">
        <text>2 GTP = 3',3'-c-di-GMP + 2 diphosphate</text>
        <dbReference type="Rhea" id="RHEA:24898"/>
        <dbReference type="ChEBI" id="CHEBI:33019"/>
        <dbReference type="ChEBI" id="CHEBI:37565"/>
        <dbReference type="ChEBI" id="CHEBI:58805"/>
        <dbReference type="EC" id="2.7.7.65"/>
    </reaction>
</comment>
<dbReference type="AlphaFoldDB" id="A0AAN1WKM9"/>
<dbReference type="InterPro" id="IPR050469">
    <property type="entry name" value="Diguanylate_Cyclase"/>
</dbReference>
<feature type="coiled-coil region" evidence="3">
    <location>
        <begin position="22"/>
        <end position="60"/>
    </location>
</feature>
<evidence type="ECO:0000313" key="6">
    <source>
        <dbReference type="Proteomes" id="UP001320119"/>
    </source>
</evidence>
<dbReference type="NCBIfam" id="TIGR00254">
    <property type="entry name" value="GGDEF"/>
    <property type="match status" value="1"/>
</dbReference>
<dbReference type="PANTHER" id="PTHR45138:SF9">
    <property type="entry name" value="DIGUANYLATE CYCLASE DGCM-RELATED"/>
    <property type="match status" value="1"/>
</dbReference>
<evidence type="ECO:0000313" key="5">
    <source>
        <dbReference type="EMBL" id="BCD99411.1"/>
    </source>
</evidence>
<dbReference type="InterPro" id="IPR029787">
    <property type="entry name" value="Nucleotide_cyclase"/>
</dbReference>
<dbReference type="PROSITE" id="PS50887">
    <property type="entry name" value="GGDEF"/>
    <property type="match status" value="1"/>
</dbReference>
<dbReference type="InterPro" id="IPR000160">
    <property type="entry name" value="GGDEF_dom"/>
</dbReference>
<dbReference type="PANTHER" id="PTHR45138">
    <property type="entry name" value="REGULATORY COMPONENTS OF SENSORY TRANSDUCTION SYSTEM"/>
    <property type="match status" value="1"/>
</dbReference>
<evidence type="ECO:0000256" key="3">
    <source>
        <dbReference type="SAM" id="Coils"/>
    </source>
</evidence>
<evidence type="ECO:0000259" key="4">
    <source>
        <dbReference type="PROSITE" id="PS50887"/>
    </source>
</evidence>
<dbReference type="SMART" id="SM00267">
    <property type="entry name" value="GGDEF"/>
    <property type="match status" value="1"/>
</dbReference>
<dbReference type="EC" id="2.7.7.65" evidence="1"/>
<evidence type="ECO:0000256" key="2">
    <source>
        <dbReference type="ARBA" id="ARBA00034247"/>
    </source>
</evidence>
<name>A0AAN1WKM9_9GAMM</name>
<organism evidence="5 6">
    <name type="scientific">Marinagarivorans cellulosilyticus</name>
    <dbReference type="NCBI Taxonomy" id="2721545"/>
    <lineage>
        <taxon>Bacteria</taxon>
        <taxon>Pseudomonadati</taxon>
        <taxon>Pseudomonadota</taxon>
        <taxon>Gammaproteobacteria</taxon>
        <taxon>Cellvibrionales</taxon>
        <taxon>Cellvibrionaceae</taxon>
        <taxon>Marinagarivorans</taxon>
    </lineage>
</organism>
<dbReference type="GO" id="GO:0052621">
    <property type="term" value="F:diguanylate cyclase activity"/>
    <property type="evidence" value="ECO:0007669"/>
    <property type="project" value="UniProtKB-EC"/>
</dbReference>
<sequence>MVLKTVRSVVIAKAQYSQYIKRELAERQSRELEKKVAERTHELHDKNKELQAAYKAMEEQSLSDQLTGLKNRHFLYKTIPVELASAARHYSRPIEKGQRTTPSADLIFYIIDLDYFKNINDEYGHNNGDVVLKRVAKALEGCCRTSDIIVRWGGEEFLIVSRLSPRGNAHEAAERIRQAVAETHIALNNGKIIQCTCSIGFSSFPFDINNPTILSMEQTLHIADHCLYIVKASGRNGWAGIVDGDITNISPQQLNNNLPELIEQQRFTLRTSQQK</sequence>
<dbReference type="EMBL" id="AP023086">
    <property type="protein sequence ID" value="BCD99411.1"/>
    <property type="molecule type" value="Genomic_DNA"/>
</dbReference>
<feature type="domain" description="GGDEF" evidence="4">
    <location>
        <begin position="104"/>
        <end position="243"/>
    </location>
</feature>
<reference evidence="5 6" key="1">
    <citation type="journal article" date="2022" name="IScience">
        <title>An ultrasensitive nanofiber-based assay for enzymatic hydrolysis and deep-sea microbial degradation of cellulose.</title>
        <authorList>
            <person name="Tsudome M."/>
            <person name="Tachioka M."/>
            <person name="Miyazaki M."/>
            <person name="Uchimura K."/>
            <person name="Tsuda M."/>
            <person name="Takaki Y."/>
            <person name="Deguchi S."/>
        </authorList>
    </citation>
    <scope>NUCLEOTIDE SEQUENCE [LARGE SCALE GENOMIC DNA]</scope>
    <source>
        <strain evidence="5 6">GE09</strain>
    </source>
</reference>
<dbReference type="RefSeq" id="WP_236984676.1">
    <property type="nucleotide sequence ID" value="NZ_AP023086.1"/>
</dbReference>
<dbReference type="SUPFAM" id="SSF55073">
    <property type="entry name" value="Nucleotide cyclase"/>
    <property type="match status" value="1"/>
</dbReference>
<gene>
    <name evidence="5" type="ORF">MARGE09_P3613</name>
</gene>
<dbReference type="InterPro" id="IPR043128">
    <property type="entry name" value="Rev_trsase/Diguanyl_cyclase"/>
</dbReference>